<evidence type="ECO:0000256" key="2">
    <source>
        <dbReference type="ARBA" id="ARBA00022801"/>
    </source>
</evidence>
<accession>A0A2P6VHV0</accession>
<dbReference type="AlphaFoldDB" id="A0A2P6VHV0"/>
<keyword evidence="5" id="KW-0472">Membrane</keyword>
<evidence type="ECO:0000256" key="4">
    <source>
        <dbReference type="SAM" id="MobiDB-lite"/>
    </source>
</evidence>
<feature type="coiled-coil region" evidence="3">
    <location>
        <begin position="733"/>
        <end position="760"/>
    </location>
</feature>
<feature type="compositionally biased region" description="Low complexity" evidence="4">
    <location>
        <begin position="160"/>
        <end position="178"/>
    </location>
</feature>
<feature type="compositionally biased region" description="Pro residues" evidence="4">
    <location>
        <begin position="300"/>
        <end position="309"/>
    </location>
</feature>
<keyword evidence="5" id="KW-1133">Transmembrane helix</keyword>
<dbReference type="OrthoDB" id="514146at2759"/>
<dbReference type="GO" id="GO:0004531">
    <property type="term" value="F:deoxyribonuclease II activity"/>
    <property type="evidence" value="ECO:0007669"/>
    <property type="project" value="InterPro"/>
</dbReference>
<evidence type="ECO:0000313" key="8">
    <source>
        <dbReference type="Proteomes" id="UP000239649"/>
    </source>
</evidence>
<dbReference type="PANTHER" id="PTHR10858:SF23">
    <property type="entry name" value="DEOXYRIBONUCLEASE II"/>
    <property type="match status" value="1"/>
</dbReference>
<proteinExistence type="inferred from homology"/>
<evidence type="ECO:0000256" key="6">
    <source>
        <dbReference type="SAM" id="SignalP"/>
    </source>
</evidence>
<feature type="compositionally biased region" description="Gly residues" evidence="4">
    <location>
        <begin position="193"/>
        <end position="202"/>
    </location>
</feature>
<evidence type="ECO:0000313" key="7">
    <source>
        <dbReference type="EMBL" id="PSC73664.1"/>
    </source>
</evidence>
<reference evidence="7 8" key="1">
    <citation type="journal article" date="2018" name="Plant J.">
        <title>Genome sequences of Chlorella sorokiniana UTEX 1602 and Micractinium conductrix SAG 241.80: implications to maltose excretion by a green alga.</title>
        <authorList>
            <person name="Arriola M.B."/>
            <person name="Velmurugan N."/>
            <person name="Zhang Y."/>
            <person name="Plunkett M.H."/>
            <person name="Hondzo H."/>
            <person name="Barney B.M."/>
        </authorList>
    </citation>
    <scope>NUCLEOTIDE SEQUENCE [LARGE SCALE GENOMIC DNA]</scope>
    <source>
        <strain evidence="7 8">SAG 241.80</strain>
    </source>
</reference>
<evidence type="ECO:0000256" key="1">
    <source>
        <dbReference type="ARBA" id="ARBA00007527"/>
    </source>
</evidence>
<keyword evidence="8" id="KW-1185">Reference proteome</keyword>
<feature type="compositionally biased region" description="Low complexity" evidence="4">
    <location>
        <begin position="310"/>
        <end position="319"/>
    </location>
</feature>
<name>A0A2P6VHV0_9CHLO</name>
<protein>
    <submittedName>
        <fullName evidence="7">Deoxyribonuclease-2-alpha</fullName>
    </submittedName>
</protein>
<keyword evidence="6" id="KW-0732">Signal</keyword>
<dbReference type="InterPro" id="IPR004947">
    <property type="entry name" value="DNase_II"/>
</dbReference>
<evidence type="ECO:0000256" key="5">
    <source>
        <dbReference type="SAM" id="Phobius"/>
    </source>
</evidence>
<keyword evidence="5" id="KW-0812">Transmembrane</keyword>
<dbReference type="EMBL" id="LHPF02000006">
    <property type="protein sequence ID" value="PSC73664.1"/>
    <property type="molecule type" value="Genomic_DNA"/>
</dbReference>
<feature type="region of interest" description="Disordered" evidence="4">
    <location>
        <begin position="241"/>
        <end position="319"/>
    </location>
</feature>
<feature type="transmembrane region" description="Helical" evidence="5">
    <location>
        <begin position="212"/>
        <end position="233"/>
    </location>
</feature>
<keyword evidence="2" id="KW-0378">Hydrolase</keyword>
<keyword evidence="3" id="KW-0175">Coiled coil</keyword>
<dbReference type="Proteomes" id="UP000239649">
    <property type="component" value="Unassembled WGS sequence"/>
</dbReference>
<evidence type="ECO:0000256" key="3">
    <source>
        <dbReference type="SAM" id="Coils"/>
    </source>
</evidence>
<feature type="region of interest" description="Disordered" evidence="4">
    <location>
        <begin position="158"/>
        <end position="202"/>
    </location>
</feature>
<sequence length="889" mass="92260">MQAVQPRRRRRRPAAAAAVAAVLLLLAAPASAVRAVLSEASCSDLVPGSFTETVAEAPPGGSAAVAYYQDAGPIYVVAAADDGASSFAVEIRSDGSSTVQAEAVATAGCATTPVVDMCAAAGPASLAVVLRCQDQDQPCRVRMAVYLSACPRGPQPQVVGAGDPAGKAAAASPPLAGADQQPGGSSAPEDAGSDGGNSGGSGGLAGISSSTWIIVGVAAAGVLAAALALWCLCRRCRRRRQHKPPVDPELGNSKWGPVKPVKPAARPPPPKPQQQQFMVSGAATAAPSPPAAAQQQAQWAPPPAAPQPQPQQQQLHAGPAAQGWSFAYKVAKSRLTFATEATQSGGALTPVPDIDAWVAAVLTGGGRRWEGCLMWNDDPPPGCGVRPVPYNSPGHTKGVLLWGGQRCGYLVHSVPKWPAAPPAGASCRQLSRIEQPQTERGQSFLWVELPRGALQELLAQLRHMQALVYHASDSRVWPWAPTDYTKWQQQGSALRQIALGPGMWHVAQSGAPPTDFFDHLAVAFGGGWLVRTNLGTNASARVPSGSRVANITQFAPPGHTHAPYLAGSEHAKLGVCCSGRAPGAPPPPLCLVGDLNNTTAQWKRGGGAVVLRHPHLTALLRQAATHAHRRRGLKAAGLEYISPADAVAAGRRPALAPVGLNRRSTSELDEPQLRSALAAQQAESARLAAALAEAQAAVAASGAALAAAQAQLASECSGRRAAEQDAADARWMLQATDEALGEAQEEASAVEARAEEAQAAAFRSGAAALVARRQLRTVGKALRHERRTSVTLRRLMQRCTTEDQRELAAQAAADAEARARAEQAAAAAAAASMTAATVARHREECQAAELAAAMQRMEALVAAAQEQQLEQQRLQACRSALCLRATRTD</sequence>
<feature type="chain" id="PRO_5015129367" evidence="6">
    <location>
        <begin position="33"/>
        <end position="889"/>
    </location>
</feature>
<dbReference type="PANTHER" id="PTHR10858">
    <property type="entry name" value="DEOXYRIBONUCLEASE II"/>
    <property type="match status" value="1"/>
</dbReference>
<feature type="compositionally biased region" description="Low complexity" evidence="4">
    <location>
        <begin position="282"/>
        <end position="299"/>
    </location>
</feature>
<dbReference type="Pfam" id="PF03265">
    <property type="entry name" value="DNase_II"/>
    <property type="match status" value="1"/>
</dbReference>
<gene>
    <name evidence="7" type="ORF">C2E20_3228</name>
</gene>
<comment type="similarity">
    <text evidence="1">Belongs to the DNase II family.</text>
</comment>
<organism evidence="7 8">
    <name type="scientific">Micractinium conductrix</name>
    <dbReference type="NCBI Taxonomy" id="554055"/>
    <lineage>
        <taxon>Eukaryota</taxon>
        <taxon>Viridiplantae</taxon>
        <taxon>Chlorophyta</taxon>
        <taxon>core chlorophytes</taxon>
        <taxon>Trebouxiophyceae</taxon>
        <taxon>Chlorellales</taxon>
        <taxon>Chlorellaceae</taxon>
        <taxon>Chlorella clade</taxon>
        <taxon>Micractinium</taxon>
    </lineage>
</organism>
<comment type="caution">
    <text evidence="7">The sequence shown here is derived from an EMBL/GenBank/DDBJ whole genome shotgun (WGS) entry which is preliminary data.</text>
</comment>
<feature type="signal peptide" evidence="6">
    <location>
        <begin position="1"/>
        <end position="32"/>
    </location>
</feature>